<evidence type="ECO:0000259" key="6">
    <source>
        <dbReference type="SMART" id="SM00849"/>
    </source>
</evidence>
<dbReference type="SUPFAM" id="SSF56281">
    <property type="entry name" value="Metallo-hydrolase/oxidoreductase"/>
    <property type="match status" value="1"/>
</dbReference>
<dbReference type="InterPro" id="IPR051013">
    <property type="entry name" value="MBL_superfamily_lactonases"/>
</dbReference>
<dbReference type="SMART" id="SM00849">
    <property type="entry name" value="Lactamase_B"/>
    <property type="match status" value="1"/>
</dbReference>
<keyword evidence="4" id="KW-0862">Zinc</keyword>
<dbReference type="AlphaFoldDB" id="A0A2T9JM78"/>
<dbReference type="GO" id="GO:0016787">
    <property type="term" value="F:hydrolase activity"/>
    <property type="evidence" value="ECO:0007669"/>
    <property type="project" value="UniProtKB-KW"/>
</dbReference>
<dbReference type="GO" id="GO:0046872">
    <property type="term" value="F:metal ion binding"/>
    <property type="evidence" value="ECO:0007669"/>
    <property type="project" value="UniProtKB-KW"/>
</dbReference>
<evidence type="ECO:0000313" key="7">
    <source>
        <dbReference type="EMBL" id="PVM84791.1"/>
    </source>
</evidence>
<dbReference type="Proteomes" id="UP000244913">
    <property type="component" value="Unassembled WGS sequence"/>
</dbReference>
<accession>A0A2T9JM78</accession>
<organism evidence="7 8">
    <name type="scientific">Caulobacter radicis</name>
    <dbReference type="NCBI Taxonomy" id="2172650"/>
    <lineage>
        <taxon>Bacteria</taxon>
        <taxon>Pseudomonadati</taxon>
        <taxon>Pseudomonadota</taxon>
        <taxon>Alphaproteobacteria</taxon>
        <taxon>Caulobacterales</taxon>
        <taxon>Caulobacteraceae</taxon>
        <taxon>Caulobacter</taxon>
    </lineage>
</organism>
<proteinExistence type="inferred from homology"/>
<comment type="caution">
    <text evidence="7">The sequence shown here is derived from an EMBL/GenBank/DDBJ whole genome shotgun (WGS) entry which is preliminary data.</text>
</comment>
<feature type="region of interest" description="Disordered" evidence="5">
    <location>
        <begin position="15"/>
        <end position="36"/>
    </location>
</feature>
<keyword evidence="8" id="KW-1185">Reference proteome</keyword>
<reference evidence="7 8" key="1">
    <citation type="submission" date="2018-04" db="EMBL/GenBank/DDBJ databases">
        <title>The genome sequence of Caulobacter sp. 736.</title>
        <authorList>
            <person name="Gao J."/>
            <person name="Sun J."/>
        </authorList>
    </citation>
    <scope>NUCLEOTIDE SEQUENCE [LARGE SCALE GENOMIC DNA]</scope>
    <source>
        <strain evidence="7 8">736</strain>
    </source>
</reference>
<keyword evidence="3 7" id="KW-0378">Hydrolase</keyword>
<dbReference type="CDD" id="cd07720">
    <property type="entry name" value="OPHC2-like_MBL-fold"/>
    <property type="match status" value="1"/>
</dbReference>
<evidence type="ECO:0000256" key="4">
    <source>
        <dbReference type="ARBA" id="ARBA00022833"/>
    </source>
</evidence>
<comment type="similarity">
    <text evidence="1">Belongs to the metallo-beta-lactamase superfamily.</text>
</comment>
<dbReference type="InterPro" id="IPR036866">
    <property type="entry name" value="RibonucZ/Hydroxyglut_hydro"/>
</dbReference>
<gene>
    <name evidence="7" type="ORF">DDF65_08090</name>
</gene>
<dbReference type="PANTHER" id="PTHR42978">
    <property type="entry name" value="QUORUM-QUENCHING LACTONASE YTNP-RELATED-RELATED"/>
    <property type="match status" value="1"/>
</dbReference>
<sequence>MLDWLRPRRTAARVTLASSSKARKARSKATSSSGSEGSFMVVGLALSMPSIGAIVARAFQGRLSQAICRPFKEASMRTKILTPAALALAVSLSCAAPYAHAQAAKASAPAAPSSASSSVQPRPVTGGIYRFKLGAVWVTALSDGTLPLPAGQLLHGIDKTALTQALSAADRGDPLETSINAFLIELEGRRILVDTGAGALFGPAGGRLLDRLAAVGVRPDQIDDILITHIHTDHSGGLARDGRAIFPNATVHAGRSDGDLFLDRTITVADVPARHYDEAAAMLGPYRRAGRLDLFSGEKTFAPGLVARPTPGHTPGHMAYELTSQGQTLVFIGDMIHAGPVQFARPEVTITYDVDQAAARDQRQAQLARYAAQGVLIAGPHLEFPGVGRLRVEGRGYHYYPVAFTDRD</sequence>
<keyword evidence="2" id="KW-0479">Metal-binding</keyword>
<evidence type="ECO:0000256" key="2">
    <source>
        <dbReference type="ARBA" id="ARBA00022723"/>
    </source>
</evidence>
<dbReference type="EMBL" id="QDKP01000024">
    <property type="protein sequence ID" value="PVM84791.1"/>
    <property type="molecule type" value="Genomic_DNA"/>
</dbReference>
<name>A0A2T9JM78_9CAUL</name>
<evidence type="ECO:0000313" key="8">
    <source>
        <dbReference type="Proteomes" id="UP000244913"/>
    </source>
</evidence>
<dbReference type="PANTHER" id="PTHR42978:SF6">
    <property type="entry name" value="QUORUM-QUENCHING LACTONASE YTNP-RELATED"/>
    <property type="match status" value="1"/>
</dbReference>
<evidence type="ECO:0000256" key="5">
    <source>
        <dbReference type="SAM" id="MobiDB-lite"/>
    </source>
</evidence>
<dbReference type="InterPro" id="IPR001279">
    <property type="entry name" value="Metallo-B-lactamas"/>
</dbReference>
<dbReference type="Pfam" id="PF00753">
    <property type="entry name" value="Lactamase_B"/>
    <property type="match status" value="1"/>
</dbReference>
<evidence type="ECO:0000256" key="1">
    <source>
        <dbReference type="ARBA" id="ARBA00007749"/>
    </source>
</evidence>
<feature type="domain" description="Metallo-beta-lactamase" evidence="6">
    <location>
        <begin position="178"/>
        <end position="381"/>
    </location>
</feature>
<protein>
    <submittedName>
        <fullName evidence="7">MBL fold metallo-hydrolase</fullName>
    </submittedName>
</protein>
<dbReference type="Gene3D" id="3.60.15.10">
    <property type="entry name" value="Ribonuclease Z/Hydroxyacylglutathione hydrolase-like"/>
    <property type="match status" value="1"/>
</dbReference>
<evidence type="ECO:0000256" key="3">
    <source>
        <dbReference type="ARBA" id="ARBA00022801"/>
    </source>
</evidence>